<feature type="non-terminal residue" evidence="6">
    <location>
        <position position="1"/>
    </location>
</feature>
<name>A0A0D6EJ37_SPOSA</name>
<proteinExistence type="predicted"/>
<dbReference type="EMBL" id="CENE01000004">
    <property type="protein sequence ID" value="CEQ39738.1"/>
    <property type="molecule type" value="Genomic_DNA"/>
</dbReference>
<evidence type="ECO:0000313" key="7">
    <source>
        <dbReference type="Proteomes" id="UP000243876"/>
    </source>
</evidence>
<dbReference type="AlphaFoldDB" id="A0A0D6EJ37"/>
<dbReference type="GO" id="GO:0051537">
    <property type="term" value="F:2 iron, 2 sulfur cluster binding"/>
    <property type="evidence" value="ECO:0007669"/>
    <property type="project" value="UniProtKB-KW"/>
</dbReference>
<evidence type="ECO:0000256" key="4">
    <source>
        <dbReference type="ARBA" id="ARBA00023014"/>
    </source>
</evidence>
<dbReference type="InterPro" id="IPR007402">
    <property type="entry name" value="DUF455"/>
</dbReference>
<dbReference type="InterPro" id="IPR017941">
    <property type="entry name" value="Rieske_2Fe-2S"/>
</dbReference>
<dbReference type="PROSITE" id="PS51296">
    <property type="entry name" value="RIESKE"/>
    <property type="match status" value="1"/>
</dbReference>
<accession>A0A0D6EJ37</accession>
<evidence type="ECO:0000256" key="2">
    <source>
        <dbReference type="ARBA" id="ARBA00022723"/>
    </source>
</evidence>
<dbReference type="PANTHER" id="PTHR42782:SF2">
    <property type="entry name" value="3-OXOACYL-[ACYL-CARRIER-PROTEIN] SYNTHASE-LIKE PROTEIN"/>
    <property type="match status" value="1"/>
</dbReference>
<protein>
    <submittedName>
        <fullName evidence="6">SPOSA6832_01296-mRNA-1:cds</fullName>
    </submittedName>
</protein>
<evidence type="ECO:0000259" key="5">
    <source>
        <dbReference type="PROSITE" id="PS51296"/>
    </source>
</evidence>
<dbReference type="OrthoDB" id="426882at2759"/>
<dbReference type="PANTHER" id="PTHR42782">
    <property type="entry name" value="SI:CH73-314G15.3"/>
    <property type="match status" value="1"/>
</dbReference>
<keyword evidence="7" id="KW-1185">Reference proteome</keyword>
<dbReference type="SUPFAM" id="SSF50022">
    <property type="entry name" value="ISP domain"/>
    <property type="match status" value="1"/>
</dbReference>
<dbReference type="Gene3D" id="2.102.10.10">
    <property type="entry name" value="Rieske [2Fe-2S] iron-sulphur domain"/>
    <property type="match status" value="1"/>
</dbReference>
<keyword evidence="2" id="KW-0479">Metal-binding</keyword>
<evidence type="ECO:0000256" key="1">
    <source>
        <dbReference type="ARBA" id="ARBA00022714"/>
    </source>
</evidence>
<dbReference type="GO" id="GO:0046872">
    <property type="term" value="F:metal ion binding"/>
    <property type="evidence" value="ECO:0007669"/>
    <property type="project" value="UniProtKB-KW"/>
</dbReference>
<keyword evidence="3" id="KW-0408">Iron</keyword>
<dbReference type="Proteomes" id="UP000243876">
    <property type="component" value="Unassembled WGS sequence"/>
</dbReference>
<dbReference type="Pfam" id="PF04305">
    <property type="entry name" value="DUF455"/>
    <property type="match status" value="1"/>
</dbReference>
<evidence type="ECO:0000256" key="3">
    <source>
        <dbReference type="ARBA" id="ARBA00023004"/>
    </source>
</evidence>
<organism evidence="6 7">
    <name type="scientific">Sporidiobolus salmonicolor</name>
    <name type="common">Yeast-like fungus</name>
    <name type="synonym">Sporobolomyces salmonicolor</name>
    <dbReference type="NCBI Taxonomy" id="5005"/>
    <lineage>
        <taxon>Eukaryota</taxon>
        <taxon>Fungi</taxon>
        <taxon>Dikarya</taxon>
        <taxon>Basidiomycota</taxon>
        <taxon>Pucciniomycotina</taxon>
        <taxon>Microbotryomycetes</taxon>
        <taxon>Sporidiobolales</taxon>
        <taxon>Sporidiobolaceae</taxon>
        <taxon>Sporobolomyces</taxon>
    </lineage>
</organism>
<feature type="domain" description="Rieske" evidence="5">
    <location>
        <begin position="22"/>
        <end position="129"/>
    </location>
</feature>
<keyword evidence="1" id="KW-0001">2Fe-2S</keyword>
<keyword evidence="4" id="KW-0411">Iron-sulfur</keyword>
<evidence type="ECO:0000313" key="6">
    <source>
        <dbReference type="EMBL" id="CEQ39738.1"/>
    </source>
</evidence>
<dbReference type="InterPro" id="IPR036922">
    <property type="entry name" value="Rieske_2Fe-2S_sf"/>
</dbReference>
<gene>
    <name evidence="6" type="primary">SPOSA6832_01296</name>
</gene>
<reference evidence="7" key="1">
    <citation type="submission" date="2015-02" db="EMBL/GenBank/DDBJ databases">
        <authorList>
            <person name="Gon?alves P."/>
        </authorList>
    </citation>
    <scope>NUCLEOTIDE SEQUENCE [LARGE SCALE GENOMIC DNA]</scope>
</reference>
<sequence>MVTAPVDLVPLGLVSDFQQSHRYVVSFRNWLNPVEHSQLLIYRQDDNQRWYGIANECPHLSLPLEQGDIEDLCESTSHDGADSDENPASQPIILCPFHQYDWGLRDGQSSTGMRACTYRVEARDDGRLWMEPPGDRGDDYRLLGVRIVSERACLAFWLSGSDLASLLSSISLCADLTSSSSSPSAITIPPAPSSPSQPTSIVGWARLILLAPSPTAKVSLTRHLVALFRSGQLTRLSSPSDPPQPAEPYRAPSVVTVAPGQALKLGKAGSVQNRIKLLHALAAIEQWAIDLAVDCVARFYDWRVGADDGKEGKRMPWSFVADFLKVAEDEAKCVPVVHAGRVHT</sequence>